<proteinExistence type="predicted"/>
<reference evidence="1" key="1">
    <citation type="submission" date="2019-11" db="EMBL/GenBank/DDBJ databases">
        <authorList>
            <person name="Feng L."/>
        </authorList>
    </citation>
    <scope>NUCLEOTIDE SEQUENCE</scope>
    <source>
        <strain evidence="1">PmerdaeLFYP103</strain>
    </source>
</reference>
<gene>
    <name evidence="1" type="ORF">PMLFYP103_03914</name>
</gene>
<sequence length="67" mass="7984">MRPKYFFERFEAVQSVQIILRGRFVSHKVSNSFFEGFEVVQSVQIIFLVIPYDYFIHARTFFTIGIS</sequence>
<organism evidence="1">
    <name type="scientific">Parabacteroides merdae</name>
    <dbReference type="NCBI Taxonomy" id="46503"/>
    <lineage>
        <taxon>Bacteria</taxon>
        <taxon>Pseudomonadati</taxon>
        <taxon>Bacteroidota</taxon>
        <taxon>Bacteroidia</taxon>
        <taxon>Bacteroidales</taxon>
        <taxon>Tannerellaceae</taxon>
        <taxon>Parabacteroides</taxon>
    </lineage>
</organism>
<dbReference type="AlphaFoldDB" id="A0A6N3HPR5"/>
<protein>
    <submittedName>
        <fullName evidence="1">Uncharacterized protein</fullName>
    </submittedName>
</protein>
<accession>A0A6N3HPR5</accession>
<name>A0A6N3HPR5_9BACT</name>
<dbReference type="EMBL" id="CACRUV010000054">
    <property type="protein sequence ID" value="VYU77709.1"/>
    <property type="molecule type" value="Genomic_DNA"/>
</dbReference>
<evidence type="ECO:0000313" key="1">
    <source>
        <dbReference type="EMBL" id="VYU77709.1"/>
    </source>
</evidence>